<organism evidence="4 5">
    <name type="scientific">Sphaerimonospora cavernae</name>
    <dbReference type="NCBI Taxonomy" id="1740611"/>
    <lineage>
        <taxon>Bacteria</taxon>
        <taxon>Bacillati</taxon>
        <taxon>Actinomycetota</taxon>
        <taxon>Actinomycetes</taxon>
        <taxon>Streptosporangiales</taxon>
        <taxon>Streptosporangiaceae</taxon>
        <taxon>Sphaerimonospora</taxon>
    </lineage>
</organism>
<accession>A0ABV6U2V2</accession>
<name>A0ABV6U2V2_9ACTN</name>
<evidence type="ECO:0000259" key="3">
    <source>
        <dbReference type="PROSITE" id="PS50075"/>
    </source>
</evidence>
<comment type="caution">
    <text evidence="4">The sequence shown here is derived from an EMBL/GenBank/DDBJ whole genome shotgun (WGS) entry which is preliminary data.</text>
</comment>
<dbReference type="NCBIfam" id="TIGR01733">
    <property type="entry name" value="AA-adenyl-dom"/>
    <property type="match status" value="1"/>
</dbReference>
<dbReference type="InterPro" id="IPR006162">
    <property type="entry name" value="Ppantetheine_attach_site"/>
</dbReference>
<evidence type="ECO:0000256" key="2">
    <source>
        <dbReference type="ARBA" id="ARBA00022553"/>
    </source>
</evidence>
<reference evidence="4 5" key="1">
    <citation type="submission" date="2024-09" db="EMBL/GenBank/DDBJ databases">
        <authorList>
            <person name="Sun Q."/>
            <person name="Mori K."/>
        </authorList>
    </citation>
    <scope>NUCLEOTIDE SEQUENCE [LARGE SCALE GENOMIC DNA]</scope>
    <source>
        <strain evidence="4 5">TBRC 1851</strain>
    </source>
</reference>
<dbReference type="SUPFAM" id="SSF56801">
    <property type="entry name" value="Acetyl-CoA synthetase-like"/>
    <property type="match status" value="1"/>
</dbReference>
<dbReference type="PANTHER" id="PTHR45527">
    <property type="entry name" value="NONRIBOSOMAL PEPTIDE SYNTHETASE"/>
    <property type="match status" value="1"/>
</dbReference>
<dbReference type="InterPro" id="IPR020845">
    <property type="entry name" value="AMP-binding_CS"/>
</dbReference>
<protein>
    <submittedName>
        <fullName evidence="4">Non-ribosomal peptide synthetase</fullName>
    </submittedName>
</protein>
<evidence type="ECO:0000256" key="1">
    <source>
        <dbReference type="ARBA" id="ARBA00022450"/>
    </source>
</evidence>
<dbReference type="RefSeq" id="WP_394299691.1">
    <property type="nucleotide sequence ID" value="NZ_JBHMQT010000004.1"/>
</dbReference>
<gene>
    <name evidence="4" type="ORF">ACFHYQ_03955</name>
</gene>
<dbReference type="PROSITE" id="PS00012">
    <property type="entry name" value="PHOSPHOPANTETHEINE"/>
    <property type="match status" value="1"/>
</dbReference>
<dbReference type="InterPro" id="IPR000873">
    <property type="entry name" value="AMP-dep_synth/lig_dom"/>
</dbReference>
<dbReference type="Gene3D" id="3.30.300.30">
    <property type="match status" value="1"/>
</dbReference>
<dbReference type="Pfam" id="PF00501">
    <property type="entry name" value="AMP-binding"/>
    <property type="match status" value="1"/>
</dbReference>
<dbReference type="Pfam" id="PF00550">
    <property type="entry name" value="PP-binding"/>
    <property type="match status" value="1"/>
</dbReference>
<dbReference type="InterPro" id="IPR009081">
    <property type="entry name" value="PP-bd_ACP"/>
</dbReference>
<evidence type="ECO:0000313" key="5">
    <source>
        <dbReference type="Proteomes" id="UP001589870"/>
    </source>
</evidence>
<dbReference type="PANTHER" id="PTHR45527:SF1">
    <property type="entry name" value="FATTY ACID SYNTHASE"/>
    <property type="match status" value="1"/>
</dbReference>
<dbReference type="PROSITE" id="PS50075">
    <property type="entry name" value="CARRIER"/>
    <property type="match status" value="1"/>
</dbReference>
<evidence type="ECO:0000313" key="4">
    <source>
        <dbReference type="EMBL" id="MFC0861446.1"/>
    </source>
</evidence>
<dbReference type="InterPro" id="IPR045851">
    <property type="entry name" value="AMP-bd_C_sf"/>
</dbReference>
<proteinExistence type="predicted"/>
<keyword evidence="1" id="KW-0596">Phosphopantetheine</keyword>
<dbReference type="CDD" id="cd05930">
    <property type="entry name" value="A_NRPS"/>
    <property type="match status" value="1"/>
</dbReference>
<dbReference type="InterPro" id="IPR042099">
    <property type="entry name" value="ANL_N_sf"/>
</dbReference>
<dbReference type="Gene3D" id="3.40.50.12780">
    <property type="entry name" value="N-terminal domain of ligase-like"/>
    <property type="match status" value="1"/>
</dbReference>
<dbReference type="InterPro" id="IPR036736">
    <property type="entry name" value="ACP-like_sf"/>
</dbReference>
<keyword evidence="5" id="KW-1185">Reference proteome</keyword>
<feature type="domain" description="Carrier" evidence="3">
    <location>
        <begin position="508"/>
        <end position="582"/>
    </location>
</feature>
<dbReference type="Gene3D" id="1.10.1200.10">
    <property type="entry name" value="ACP-like"/>
    <property type="match status" value="1"/>
</dbReference>
<dbReference type="EMBL" id="JBHMQT010000004">
    <property type="protein sequence ID" value="MFC0861446.1"/>
    <property type="molecule type" value="Genomic_DNA"/>
</dbReference>
<keyword evidence="2" id="KW-0597">Phosphoprotein</keyword>
<dbReference type="Proteomes" id="UP001589870">
    <property type="component" value="Unassembled WGS sequence"/>
</dbReference>
<sequence length="590" mass="62451">MTNPLAVASVPEMIRSLANAAPDLVAMECGAESITYGELWAESANAAARISSGPNYRPGGLVATLFERGTACVIEQLAAWRSGCAYLPLEPALPDGRLRYILADARPQSIEVSPHLRQRLGADARLSGVFDEKTAGTAACRAGEDATAYVIYTSGSTGVPKGVAVGHNSLANLVSWHRETYLTGPGARVAAFAGLGFDASAWECWSTLACGATLVLPPGPVAGDIARITEFLTAQKIDLCFLSTPLAEQLFVAQEVPSHLRVLNTGGDRLRVYPPKDFPAAVHNHYGPTEATVVTTATGDLRKSQRDALPPIGRPVRGAEVRLVNDSGGDVAEPGVDGELLIGGSILATGYWNDSRLTADKFIAEQAGGRWYRSGDICRWASNGDLEFVGRRDGQISLRGLRIELAEIEIAILAGGGVRQAAVMHQGGGDGGRLLAFFCGEVEEAAIRAHLLGMLPRYMVPAIIRRVGSIPLTVNGKIDHASLVRSLPEAATDVVLQESVTSAHAVSQEEGDIFIAIAEIWGGLLGVSPGPDDDFFAIGGHSLLAARVTGQVRKDLGINIGLEVLFEFPVLMDYVNRVKDSHGRNKPGSL</sequence>
<dbReference type="PROSITE" id="PS00455">
    <property type="entry name" value="AMP_BINDING"/>
    <property type="match status" value="1"/>
</dbReference>
<dbReference type="InterPro" id="IPR010071">
    <property type="entry name" value="AA_adenyl_dom"/>
</dbReference>
<dbReference type="SUPFAM" id="SSF47336">
    <property type="entry name" value="ACP-like"/>
    <property type="match status" value="1"/>
</dbReference>